<accession>A0A074XDP7</accession>
<organism evidence="1 2">
    <name type="scientific">Aureobasidium namibiae CBS 147.97</name>
    <dbReference type="NCBI Taxonomy" id="1043004"/>
    <lineage>
        <taxon>Eukaryota</taxon>
        <taxon>Fungi</taxon>
        <taxon>Dikarya</taxon>
        <taxon>Ascomycota</taxon>
        <taxon>Pezizomycotina</taxon>
        <taxon>Dothideomycetes</taxon>
        <taxon>Dothideomycetidae</taxon>
        <taxon>Dothideales</taxon>
        <taxon>Saccotheciaceae</taxon>
        <taxon>Aureobasidium</taxon>
    </lineage>
</organism>
<keyword evidence="2" id="KW-1185">Reference proteome</keyword>
<name>A0A074XDP7_9PEZI</name>
<dbReference type="AlphaFoldDB" id="A0A074XDP7"/>
<gene>
    <name evidence="1" type="ORF">M436DRAFT_63929</name>
</gene>
<dbReference type="HOGENOM" id="CLU_983476_0_0_1"/>
<protein>
    <submittedName>
        <fullName evidence="1">Uncharacterized protein</fullName>
    </submittedName>
</protein>
<dbReference type="Proteomes" id="UP000027730">
    <property type="component" value="Unassembled WGS sequence"/>
</dbReference>
<dbReference type="EMBL" id="KL584710">
    <property type="protein sequence ID" value="KEQ72746.1"/>
    <property type="molecule type" value="Genomic_DNA"/>
</dbReference>
<reference evidence="1 2" key="1">
    <citation type="journal article" date="2014" name="BMC Genomics">
        <title>Genome sequencing of four Aureobasidium pullulans varieties: biotechnological potential, stress tolerance, and description of new species.</title>
        <authorList>
            <person name="Gostin Ar C."/>
            <person name="Ohm R.A."/>
            <person name="Kogej T."/>
            <person name="Sonjak S."/>
            <person name="Turk M."/>
            <person name="Zajc J."/>
            <person name="Zalar P."/>
            <person name="Grube M."/>
            <person name="Sun H."/>
            <person name="Han J."/>
            <person name="Sharma A."/>
            <person name="Chiniquy J."/>
            <person name="Ngan C.Y."/>
            <person name="Lipzen A."/>
            <person name="Barry K."/>
            <person name="Grigoriev I.V."/>
            <person name="Gunde-Cimerman N."/>
        </authorList>
    </citation>
    <scope>NUCLEOTIDE SEQUENCE [LARGE SCALE GENOMIC DNA]</scope>
    <source>
        <strain evidence="1 2">CBS 147.97</strain>
    </source>
</reference>
<evidence type="ECO:0000313" key="1">
    <source>
        <dbReference type="EMBL" id="KEQ72746.1"/>
    </source>
</evidence>
<dbReference type="RefSeq" id="XP_013427121.1">
    <property type="nucleotide sequence ID" value="XM_013571667.1"/>
</dbReference>
<sequence length="283" mass="32289">MRTAHWFIDILSNFVLRVSEQRPPANNDAGDGSEESEIVRLVQNLKHVLHPYTQLHHTCDATEPLQKIDNSLSPQEHTLIAVMSLIHDALEVLIPLRDRQIVSIRKLSGAKPILQRAGLASCLSDARIKAQQTAIDVLNLEEWLMEYNKMPIIALEIVESYGRFMKSSLLTEIPLETSLTLKDNTLSAILKSLYNSSDHFCFLLWHYDALAVKVWSLNPLEHHNHRSRRYSSACSSRMMAARKTCSTSELRTWTLSKALRRALFSTCIQIKDEILYNITDKVV</sequence>
<dbReference type="GeneID" id="25413606"/>
<proteinExistence type="predicted"/>
<evidence type="ECO:0000313" key="2">
    <source>
        <dbReference type="Proteomes" id="UP000027730"/>
    </source>
</evidence>